<dbReference type="RefSeq" id="WP_143007721.1">
    <property type="nucleotide sequence ID" value="NZ_FNHH01000010.1"/>
</dbReference>
<feature type="signal peptide" evidence="1">
    <location>
        <begin position="1"/>
        <end position="17"/>
    </location>
</feature>
<dbReference type="Proteomes" id="UP000199226">
    <property type="component" value="Unassembled WGS sequence"/>
</dbReference>
<protein>
    <recommendedName>
        <fullName evidence="4">Neutral/alkaline non-lysosomal ceramidase, N-terminal</fullName>
    </recommendedName>
</protein>
<evidence type="ECO:0008006" key="4">
    <source>
        <dbReference type="Google" id="ProtNLM"/>
    </source>
</evidence>
<evidence type="ECO:0000313" key="3">
    <source>
        <dbReference type="Proteomes" id="UP000199226"/>
    </source>
</evidence>
<proteinExistence type="predicted"/>
<gene>
    <name evidence="2" type="ORF">SAMN05421813_110113</name>
</gene>
<keyword evidence="3" id="KW-1185">Reference proteome</keyword>
<feature type="chain" id="PRO_5011609585" description="Neutral/alkaline non-lysosomal ceramidase, N-terminal" evidence="1">
    <location>
        <begin position="18"/>
        <end position="446"/>
    </location>
</feature>
<reference evidence="3" key="1">
    <citation type="submission" date="2016-10" db="EMBL/GenBank/DDBJ databases">
        <authorList>
            <person name="Varghese N."/>
            <person name="Submissions S."/>
        </authorList>
    </citation>
    <scope>NUCLEOTIDE SEQUENCE [LARGE SCALE GENOMIC DNA]</scope>
    <source>
        <strain evidence="3">DSM 24536</strain>
    </source>
</reference>
<name>A0A1G9SNM4_9SPHI</name>
<organism evidence="2 3">
    <name type="scientific">Daejeonella rubra</name>
    <dbReference type="NCBI Taxonomy" id="990371"/>
    <lineage>
        <taxon>Bacteria</taxon>
        <taxon>Pseudomonadati</taxon>
        <taxon>Bacteroidota</taxon>
        <taxon>Sphingobacteriia</taxon>
        <taxon>Sphingobacteriales</taxon>
        <taxon>Sphingobacteriaceae</taxon>
        <taxon>Daejeonella</taxon>
    </lineage>
</organism>
<dbReference type="STRING" id="990371.SAMN05421813_110113"/>
<keyword evidence="1" id="KW-0732">Signal</keyword>
<accession>A0A1G9SNM4</accession>
<dbReference type="AlphaFoldDB" id="A0A1G9SNM4"/>
<dbReference type="EMBL" id="FNHH01000010">
    <property type="protein sequence ID" value="SDM36405.1"/>
    <property type="molecule type" value="Genomic_DNA"/>
</dbReference>
<sequence length="446" mass="49135">MSKIILASMLLSSPVFAQWQAGVAKADITPTEPVPLAGYGGKTRMSKEIIHPIWLKALAIKDSKGETSVLVTADLVGLSNKMVALIAGSAMEKYRIPRERLILNTSHNHSCPVTEDVLWIYYELTPEEVAAKDRYTAMVYKRYDEVISNALKNLEPAELHYEQGLAGIAVNRRRSRGPETRAFGGQVDQDVPVITVRSDNELKAVLFGYSCHTTALGGLSINGDYAGFAQLELERSNPGSLAMFVQNCGGDANPLPRIRGNDEEATKLASMYGSILAESVRQVIAAPMKPLTGPLTAVIGETELFLQPGLPLAELKKQLPGLSGMTKREVEHQIGQYEKQGAPPDRVKYPIQVWRFGTDFTFIALTGETVVDYSLKFKGLYGWNDTWVFGYNNDLLSYVPSLRVLKEGGYEGDSGMAEYGHRAPYTKTVEKQISKKVAELVKKSRE</sequence>
<evidence type="ECO:0000256" key="1">
    <source>
        <dbReference type="SAM" id="SignalP"/>
    </source>
</evidence>
<evidence type="ECO:0000313" key="2">
    <source>
        <dbReference type="EMBL" id="SDM36405.1"/>
    </source>
</evidence>
<dbReference type="OrthoDB" id="2579961at2"/>